<accession>A0A0B1TCR1</accession>
<dbReference type="InterPro" id="IPR002110">
    <property type="entry name" value="Ankyrin_rpt"/>
</dbReference>
<dbReference type="InterPro" id="IPR050776">
    <property type="entry name" value="Ank_Repeat/CDKN_Inhibitor"/>
</dbReference>
<gene>
    <name evidence="4" type="ORF">OESDEN_04704</name>
</gene>
<evidence type="ECO:0000256" key="2">
    <source>
        <dbReference type="ARBA" id="ARBA00023043"/>
    </source>
</evidence>
<protein>
    <submittedName>
        <fullName evidence="4">Ankyrin repeat protein</fullName>
    </submittedName>
</protein>
<keyword evidence="5" id="KW-1185">Reference proteome</keyword>
<keyword evidence="2 3" id="KW-0040">ANK repeat</keyword>
<evidence type="ECO:0000313" key="4">
    <source>
        <dbReference type="EMBL" id="KHJ95348.1"/>
    </source>
</evidence>
<dbReference type="PROSITE" id="PS50297">
    <property type="entry name" value="ANK_REP_REGION"/>
    <property type="match status" value="1"/>
</dbReference>
<name>A0A0B1TCR1_OESDE</name>
<evidence type="ECO:0000256" key="3">
    <source>
        <dbReference type="PROSITE-ProRule" id="PRU00023"/>
    </source>
</evidence>
<feature type="repeat" description="ANK" evidence="3">
    <location>
        <begin position="90"/>
        <end position="122"/>
    </location>
</feature>
<dbReference type="AlphaFoldDB" id="A0A0B1TCR1"/>
<sequence length="148" mass="16144">MHGSSSRPLLSNGFHEFLELSGLNNSGDHVPLQEKLVIRMFPLYDEADAKYALTDALGRNVMHYAALNNASHLVNYFSTIGANPNLIDINGDAPIHLAAKNGNMEALVALIRNNCNVDIRDGTDRTAYEVAESQGHAGLCSILLVDRR</sequence>
<dbReference type="Pfam" id="PF12796">
    <property type="entry name" value="Ank_2"/>
    <property type="match status" value="1"/>
</dbReference>
<evidence type="ECO:0000256" key="1">
    <source>
        <dbReference type="ARBA" id="ARBA00022737"/>
    </source>
</evidence>
<dbReference type="InterPro" id="IPR036770">
    <property type="entry name" value="Ankyrin_rpt-contain_sf"/>
</dbReference>
<dbReference type="PANTHER" id="PTHR24201">
    <property type="entry name" value="ANK_REP_REGION DOMAIN-CONTAINING PROTEIN"/>
    <property type="match status" value="1"/>
</dbReference>
<dbReference type="SUPFAM" id="SSF48403">
    <property type="entry name" value="Ankyrin repeat"/>
    <property type="match status" value="1"/>
</dbReference>
<proteinExistence type="predicted"/>
<dbReference type="EMBL" id="KN549994">
    <property type="protein sequence ID" value="KHJ95348.1"/>
    <property type="molecule type" value="Genomic_DNA"/>
</dbReference>
<dbReference type="Proteomes" id="UP000053660">
    <property type="component" value="Unassembled WGS sequence"/>
</dbReference>
<dbReference type="OrthoDB" id="5853671at2759"/>
<organism evidence="4 5">
    <name type="scientific">Oesophagostomum dentatum</name>
    <name type="common">Nodular worm</name>
    <dbReference type="NCBI Taxonomy" id="61180"/>
    <lineage>
        <taxon>Eukaryota</taxon>
        <taxon>Metazoa</taxon>
        <taxon>Ecdysozoa</taxon>
        <taxon>Nematoda</taxon>
        <taxon>Chromadorea</taxon>
        <taxon>Rhabditida</taxon>
        <taxon>Rhabditina</taxon>
        <taxon>Rhabditomorpha</taxon>
        <taxon>Strongyloidea</taxon>
        <taxon>Strongylidae</taxon>
        <taxon>Oesophagostomum</taxon>
    </lineage>
</organism>
<evidence type="ECO:0000313" key="5">
    <source>
        <dbReference type="Proteomes" id="UP000053660"/>
    </source>
</evidence>
<dbReference type="SMART" id="SM00248">
    <property type="entry name" value="ANK"/>
    <property type="match status" value="2"/>
</dbReference>
<keyword evidence="1" id="KW-0677">Repeat</keyword>
<dbReference type="PROSITE" id="PS50088">
    <property type="entry name" value="ANK_REPEAT"/>
    <property type="match status" value="1"/>
</dbReference>
<reference evidence="4 5" key="1">
    <citation type="submission" date="2014-03" db="EMBL/GenBank/DDBJ databases">
        <title>Draft genome of the hookworm Oesophagostomum dentatum.</title>
        <authorList>
            <person name="Mitreva M."/>
        </authorList>
    </citation>
    <scope>NUCLEOTIDE SEQUENCE [LARGE SCALE GENOMIC DNA]</scope>
    <source>
        <strain evidence="4 5">OD-Hann</strain>
    </source>
</reference>
<dbReference type="Gene3D" id="1.25.40.20">
    <property type="entry name" value="Ankyrin repeat-containing domain"/>
    <property type="match status" value="1"/>
</dbReference>
<dbReference type="PANTHER" id="PTHR24201:SF15">
    <property type="entry name" value="ANKYRIN REPEAT DOMAIN-CONTAINING PROTEIN 66"/>
    <property type="match status" value="1"/>
</dbReference>